<keyword evidence="2" id="KW-0479">Metal-binding</keyword>
<feature type="domain" description="Peptidase M48" evidence="7">
    <location>
        <begin position="71"/>
        <end position="250"/>
    </location>
</feature>
<keyword evidence="3 6" id="KW-0378">Hydrolase</keyword>
<comment type="similarity">
    <text evidence="6">Belongs to the peptidase M48 family.</text>
</comment>
<dbReference type="AlphaFoldDB" id="A0A286G5T4"/>
<reference evidence="9" key="1">
    <citation type="submission" date="2017-09" db="EMBL/GenBank/DDBJ databases">
        <authorList>
            <person name="Varghese N."/>
            <person name="Submissions S."/>
        </authorList>
    </citation>
    <scope>NUCLEOTIDE SEQUENCE [LARGE SCALE GENOMIC DNA]</scope>
    <source>
        <strain evidence="9">USBA 140</strain>
    </source>
</reference>
<dbReference type="InterPro" id="IPR051156">
    <property type="entry name" value="Mito/Outer_Membr_Metalloprot"/>
</dbReference>
<proteinExistence type="inferred from homology"/>
<dbReference type="PANTHER" id="PTHR22726:SF24">
    <property type="entry name" value="M48 FAMILY METALLOPEPTIDASE"/>
    <property type="match status" value="1"/>
</dbReference>
<keyword evidence="9" id="KW-1185">Reference proteome</keyword>
<keyword evidence="5 6" id="KW-0482">Metalloprotease</keyword>
<dbReference type="InterPro" id="IPR001915">
    <property type="entry name" value="Peptidase_M48"/>
</dbReference>
<evidence type="ECO:0000256" key="6">
    <source>
        <dbReference type="RuleBase" id="RU003983"/>
    </source>
</evidence>
<evidence type="ECO:0000256" key="4">
    <source>
        <dbReference type="ARBA" id="ARBA00022833"/>
    </source>
</evidence>
<evidence type="ECO:0000259" key="7">
    <source>
        <dbReference type="Pfam" id="PF01435"/>
    </source>
</evidence>
<keyword evidence="1 6" id="KW-0645">Protease</keyword>
<dbReference type="PANTHER" id="PTHR22726">
    <property type="entry name" value="METALLOENDOPEPTIDASE OMA1"/>
    <property type="match status" value="1"/>
</dbReference>
<dbReference type="GO" id="GO:0016020">
    <property type="term" value="C:membrane"/>
    <property type="evidence" value="ECO:0007669"/>
    <property type="project" value="TreeGrafter"/>
</dbReference>
<keyword evidence="4 6" id="KW-0862">Zinc</keyword>
<dbReference type="Gene3D" id="3.30.2010.10">
    <property type="entry name" value="Metalloproteases ('zincins'), catalytic domain"/>
    <property type="match status" value="1"/>
</dbReference>
<organism evidence="8 9">
    <name type="scientific">Caenispirillum bisanense</name>
    <dbReference type="NCBI Taxonomy" id="414052"/>
    <lineage>
        <taxon>Bacteria</taxon>
        <taxon>Pseudomonadati</taxon>
        <taxon>Pseudomonadota</taxon>
        <taxon>Alphaproteobacteria</taxon>
        <taxon>Rhodospirillales</taxon>
        <taxon>Novispirillaceae</taxon>
        <taxon>Caenispirillum</taxon>
    </lineage>
</organism>
<sequence length="255" mass="28070">MSCSCPTHLSRRRFVFLTGAVALSVPLGGCDDSGDWPVDLVSDDQVREMGLASWKQMRQEIPLSQNAAFDGTLQDIGGRLLQALGSDPSQWEMRVFQGDQINAFALPGNKIGVFEGMMRFAETEAQLAAVIGHEIGHHLADHAQERLNAQVLKDFGINAVELVLNLGDIQYAREIAAVLGLGVEVGLQLPYTRDHELEADRLGLDLMRRADYDPHAAVALWRRMESQGGQGFAFLSTHPAPGDRAEKLERLIREV</sequence>
<dbReference type="GO" id="GO:0004222">
    <property type="term" value="F:metalloendopeptidase activity"/>
    <property type="evidence" value="ECO:0007669"/>
    <property type="project" value="InterPro"/>
</dbReference>
<protein>
    <submittedName>
        <fullName evidence="8">Peptidase family M48</fullName>
    </submittedName>
</protein>
<evidence type="ECO:0000313" key="9">
    <source>
        <dbReference type="Proteomes" id="UP000219621"/>
    </source>
</evidence>
<dbReference type="GO" id="GO:0046872">
    <property type="term" value="F:metal ion binding"/>
    <property type="evidence" value="ECO:0007669"/>
    <property type="project" value="UniProtKB-KW"/>
</dbReference>
<accession>A0A286G5T4</accession>
<dbReference type="GO" id="GO:0051603">
    <property type="term" value="P:proteolysis involved in protein catabolic process"/>
    <property type="evidence" value="ECO:0007669"/>
    <property type="project" value="TreeGrafter"/>
</dbReference>
<dbReference type="RefSeq" id="WP_097277579.1">
    <property type="nucleotide sequence ID" value="NZ_OCNJ01000001.1"/>
</dbReference>
<dbReference type="Proteomes" id="UP000219621">
    <property type="component" value="Unassembled WGS sequence"/>
</dbReference>
<dbReference type="EMBL" id="OCNJ01000001">
    <property type="protein sequence ID" value="SOD90917.1"/>
    <property type="molecule type" value="Genomic_DNA"/>
</dbReference>
<evidence type="ECO:0000256" key="3">
    <source>
        <dbReference type="ARBA" id="ARBA00022801"/>
    </source>
</evidence>
<gene>
    <name evidence="8" type="ORF">SAMN05421508_101717</name>
</gene>
<evidence type="ECO:0000256" key="2">
    <source>
        <dbReference type="ARBA" id="ARBA00022723"/>
    </source>
</evidence>
<name>A0A286G5T4_9PROT</name>
<evidence type="ECO:0000256" key="5">
    <source>
        <dbReference type="ARBA" id="ARBA00023049"/>
    </source>
</evidence>
<dbReference type="OrthoDB" id="9810445at2"/>
<evidence type="ECO:0000313" key="8">
    <source>
        <dbReference type="EMBL" id="SOD90917.1"/>
    </source>
</evidence>
<dbReference type="CDD" id="cd07331">
    <property type="entry name" value="M48C_Oma1_like"/>
    <property type="match status" value="1"/>
</dbReference>
<comment type="cofactor">
    <cofactor evidence="6">
        <name>Zn(2+)</name>
        <dbReference type="ChEBI" id="CHEBI:29105"/>
    </cofactor>
    <text evidence="6">Binds 1 zinc ion per subunit.</text>
</comment>
<dbReference type="Pfam" id="PF01435">
    <property type="entry name" value="Peptidase_M48"/>
    <property type="match status" value="1"/>
</dbReference>
<evidence type="ECO:0000256" key="1">
    <source>
        <dbReference type="ARBA" id="ARBA00022670"/>
    </source>
</evidence>